<protein>
    <submittedName>
        <fullName evidence="1">Uncharacterized protein</fullName>
    </submittedName>
</protein>
<evidence type="ECO:0000313" key="1">
    <source>
        <dbReference type="EMBL" id="QJQ13949.1"/>
    </source>
</evidence>
<proteinExistence type="predicted"/>
<reference evidence="1" key="1">
    <citation type="journal article" date="2021" name="Plant Dis.">
        <title>Occurrence and Distribution of Actinidia Viruses in Shaanxi Province of China.</title>
        <authorList>
            <person name="Zhao L."/>
            <person name="Cao M."/>
            <person name="Huang Q."/>
            <person name="Wang Y."/>
            <person name="Sun J."/>
            <person name="Zhang Y."/>
            <person name="Hou C."/>
            <person name="Wu Y."/>
        </authorList>
    </citation>
    <scope>NUCLEOTIDE SEQUENCE</scope>
    <source>
        <strain evidence="1">AcVA2</strain>
    </source>
</reference>
<name>A0A858XA26_9VIRU</name>
<dbReference type="EMBL" id="MN612754">
    <property type="protein sequence ID" value="QJQ13949.1"/>
    <property type="molecule type" value="Genomic_RNA"/>
</dbReference>
<organism evidence="1">
    <name type="scientific">Vitivirus alphactinidiae</name>
    <dbReference type="NCBI Taxonomy" id="1112769"/>
    <lineage>
        <taxon>Viruses</taxon>
        <taxon>Riboviria</taxon>
        <taxon>Orthornavirae</taxon>
        <taxon>Kitrinoviricota</taxon>
        <taxon>Alsuviricetes</taxon>
        <taxon>Tymovirales</taxon>
        <taxon>Betaflexiviridae</taxon>
        <taxon>Trivirinae</taxon>
        <taxon>Vitivirus</taxon>
    </lineage>
</organism>
<accession>A0A858XA26</accession>
<sequence>MHNIYPRYKFNTPSTSQAITLGYAKDETGALIERFLDPELHGVSVCEEIKEEAVIEYIFLHAQFGFYSAKAVTEALQGQNLRRKYEARLVSIICQRRGLTNEACVGYYLKRYVPDQTIVQWFSLFLQGKNPPIPSKGFKGELPWDFVLRERPGSLSVELNFNKSLSRTVAEEPNEKVSEIIREYDFDALGIRSWSVLTDPNKPNKGGNRYAGKARV</sequence>